<evidence type="ECO:0000256" key="3">
    <source>
        <dbReference type="ARBA" id="ARBA00012584"/>
    </source>
</evidence>
<comment type="catalytic activity">
    <reaction evidence="11">
        <text>L-threonine + hydrogencarbonate + ATP = L-threonylcarbamoyladenylate + diphosphate + H2O</text>
        <dbReference type="Rhea" id="RHEA:36407"/>
        <dbReference type="ChEBI" id="CHEBI:15377"/>
        <dbReference type="ChEBI" id="CHEBI:17544"/>
        <dbReference type="ChEBI" id="CHEBI:30616"/>
        <dbReference type="ChEBI" id="CHEBI:33019"/>
        <dbReference type="ChEBI" id="CHEBI:57926"/>
        <dbReference type="ChEBI" id="CHEBI:73682"/>
        <dbReference type="EC" id="2.7.7.87"/>
    </reaction>
</comment>
<keyword evidence="9" id="KW-0067">ATP-binding</keyword>
<evidence type="ECO:0000256" key="1">
    <source>
        <dbReference type="ARBA" id="ARBA00004496"/>
    </source>
</evidence>
<dbReference type="Proteomes" id="UP000886070">
    <property type="component" value="Unassembled WGS sequence"/>
</dbReference>
<name>A0A7V5I058_UNCAE</name>
<dbReference type="GO" id="GO:0008033">
    <property type="term" value="P:tRNA processing"/>
    <property type="evidence" value="ECO:0007669"/>
    <property type="project" value="UniProtKB-KW"/>
</dbReference>
<comment type="similarity">
    <text evidence="2">Belongs to the SUA5 family.</text>
</comment>
<dbReference type="Pfam" id="PF01300">
    <property type="entry name" value="Sua5_yciO_yrdC"/>
    <property type="match status" value="1"/>
</dbReference>
<sequence length="58" mass="6469">MKPLILKIAPSQIEKEKIKKALEILRKGGVICFPTDTVYGLGVDAKNEIAVQKLYNLK</sequence>
<proteinExistence type="inferred from homology"/>
<dbReference type="EMBL" id="DRTT01000177">
    <property type="protein sequence ID" value="HHF99118.1"/>
    <property type="molecule type" value="Genomic_DNA"/>
</dbReference>
<dbReference type="GO" id="GO:0061710">
    <property type="term" value="F:L-threonylcarbamoyladenylate synthase"/>
    <property type="evidence" value="ECO:0007669"/>
    <property type="project" value="UniProtKB-EC"/>
</dbReference>
<dbReference type="InterPro" id="IPR006070">
    <property type="entry name" value="Sua5-like_dom"/>
</dbReference>
<evidence type="ECO:0000256" key="10">
    <source>
        <dbReference type="ARBA" id="ARBA00029774"/>
    </source>
</evidence>
<keyword evidence="4" id="KW-0963">Cytoplasm</keyword>
<comment type="subcellular location">
    <subcellularLocation>
        <location evidence="1">Cytoplasm</location>
    </subcellularLocation>
</comment>
<dbReference type="Gene3D" id="3.90.870.10">
    <property type="entry name" value="DHBP synthase"/>
    <property type="match status" value="1"/>
</dbReference>
<evidence type="ECO:0000256" key="9">
    <source>
        <dbReference type="ARBA" id="ARBA00022840"/>
    </source>
</evidence>
<protein>
    <recommendedName>
        <fullName evidence="10">L-threonylcarbamoyladenylate synthase</fullName>
        <ecNumber evidence="3">2.7.7.87</ecNumber>
    </recommendedName>
    <alternativeName>
        <fullName evidence="10">L-threonylcarbamoyladenylate synthase</fullName>
    </alternativeName>
</protein>
<evidence type="ECO:0000256" key="6">
    <source>
        <dbReference type="ARBA" id="ARBA00022694"/>
    </source>
</evidence>
<evidence type="ECO:0000259" key="12">
    <source>
        <dbReference type="Pfam" id="PF01300"/>
    </source>
</evidence>
<keyword evidence="8" id="KW-0547">Nucleotide-binding</keyword>
<evidence type="ECO:0000256" key="7">
    <source>
        <dbReference type="ARBA" id="ARBA00022695"/>
    </source>
</evidence>
<feature type="non-terminal residue" evidence="13">
    <location>
        <position position="58"/>
    </location>
</feature>
<dbReference type="InterPro" id="IPR050156">
    <property type="entry name" value="TC-AMP_synthase_SUA5"/>
</dbReference>
<dbReference type="GO" id="GO:0000049">
    <property type="term" value="F:tRNA binding"/>
    <property type="evidence" value="ECO:0007669"/>
    <property type="project" value="TreeGrafter"/>
</dbReference>
<evidence type="ECO:0000256" key="2">
    <source>
        <dbReference type="ARBA" id="ARBA00007663"/>
    </source>
</evidence>
<organism evidence="13">
    <name type="scientific">Aerophobetes bacterium</name>
    <dbReference type="NCBI Taxonomy" id="2030807"/>
    <lineage>
        <taxon>Bacteria</taxon>
        <taxon>Candidatus Aerophobota</taxon>
    </lineage>
</organism>
<dbReference type="InterPro" id="IPR017945">
    <property type="entry name" value="DHBP_synth_RibB-like_a/b_dom"/>
</dbReference>
<keyword evidence="5" id="KW-0808">Transferase</keyword>
<comment type="caution">
    <text evidence="13">The sequence shown here is derived from an EMBL/GenBank/DDBJ whole genome shotgun (WGS) entry which is preliminary data.</text>
</comment>
<dbReference type="PANTHER" id="PTHR17490">
    <property type="entry name" value="SUA5"/>
    <property type="match status" value="1"/>
</dbReference>
<dbReference type="AlphaFoldDB" id="A0A7V5I058"/>
<evidence type="ECO:0000313" key="13">
    <source>
        <dbReference type="EMBL" id="HHF99118.1"/>
    </source>
</evidence>
<keyword evidence="7" id="KW-0548">Nucleotidyltransferase</keyword>
<dbReference type="EC" id="2.7.7.87" evidence="3"/>
<evidence type="ECO:0000256" key="4">
    <source>
        <dbReference type="ARBA" id="ARBA00022490"/>
    </source>
</evidence>
<reference evidence="13" key="1">
    <citation type="journal article" date="2020" name="mSystems">
        <title>Genome- and Community-Level Interaction Insights into Carbon Utilization and Element Cycling Functions of Hydrothermarchaeota in Hydrothermal Sediment.</title>
        <authorList>
            <person name="Zhou Z."/>
            <person name="Liu Y."/>
            <person name="Xu W."/>
            <person name="Pan J."/>
            <person name="Luo Z.H."/>
            <person name="Li M."/>
        </authorList>
    </citation>
    <scope>NUCLEOTIDE SEQUENCE [LARGE SCALE GENOMIC DNA]</scope>
    <source>
        <strain evidence="13">HyVt-92</strain>
    </source>
</reference>
<dbReference type="PANTHER" id="PTHR17490:SF16">
    <property type="entry name" value="THREONYLCARBAMOYL-AMP SYNTHASE"/>
    <property type="match status" value="1"/>
</dbReference>
<evidence type="ECO:0000256" key="8">
    <source>
        <dbReference type="ARBA" id="ARBA00022741"/>
    </source>
</evidence>
<feature type="domain" description="YrdC-like" evidence="12">
    <location>
        <begin position="23"/>
        <end position="58"/>
    </location>
</feature>
<accession>A0A7V5I058</accession>
<keyword evidence="6" id="KW-0819">tRNA processing</keyword>
<gene>
    <name evidence="13" type="ORF">ENL39_06525</name>
</gene>
<dbReference type="GO" id="GO:0006450">
    <property type="term" value="P:regulation of translational fidelity"/>
    <property type="evidence" value="ECO:0007669"/>
    <property type="project" value="TreeGrafter"/>
</dbReference>
<evidence type="ECO:0000256" key="11">
    <source>
        <dbReference type="ARBA" id="ARBA00048366"/>
    </source>
</evidence>
<dbReference type="GO" id="GO:0003725">
    <property type="term" value="F:double-stranded RNA binding"/>
    <property type="evidence" value="ECO:0007669"/>
    <property type="project" value="InterPro"/>
</dbReference>
<dbReference type="GO" id="GO:0005524">
    <property type="term" value="F:ATP binding"/>
    <property type="evidence" value="ECO:0007669"/>
    <property type="project" value="UniProtKB-KW"/>
</dbReference>
<dbReference type="SUPFAM" id="SSF55821">
    <property type="entry name" value="YrdC/RibB"/>
    <property type="match status" value="1"/>
</dbReference>
<evidence type="ECO:0000256" key="5">
    <source>
        <dbReference type="ARBA" id="ARBA00022679"/>
    </source>
</evidence>
<dbReference type="GO" id="GO:0005737">
    <property type="term" value="C:cytoplasm"/>
    <property type="evidence" value="ECO:0007669"/>
    <property type="project" value="UniProtKB-SubCell"/>
</dbReference>